<dbReference type="GO" id="GO:0097163">
    <property type="term" value="F:sulfur carrier activity"/>
    <property type="evidence" value="ECO:0007669"/>
    <property type="project" value="TreeGrafter"/>
</dbReference>
<dbReference type="EMBL" id="RJVI01000002">
    <property type="protein sequence ID" value="ROR32409.1"/>
    <property type="molecule type" value="Genomic_DNA"/>
</dbReference>
<accession>A0A3N1Y0P4</accession>
<evidence type="ECO:0000256" key="3">
    <source>
        <dbReference type="PIRNR" id="PIRNR006223"/>
    </source>
</evidence>
<dbReference type="PANTHER" id="PTHR37010">
    <property type="entry name" value="SULFURTRANSFERASE TUSE"/>
    <property type="match status" value="1"/>
</dbReference>
<dbReference type="OrthoDB" id="9786347at2"/>
<evidence type="ECO:0000256" key="1">
    <source>
        <dbReference type="ARBA" id="ARBA00004496"/>
    </source>
</evidence>
<dbReference type="InterPro" id="IPR025526">
    <property type="entry name" value="DsrC-like_dom_sf"/>
</dbReference>
<comment type="similarity">
    <text evidence="3">Belongs to the dsrC/tusE family.</text>
</comment>
<dbReference type="InterPro" id="IPR007453">
    <property type="entry name" value="DsrC/TusE"/>
</dbReference>
<dbReference type="GO" id="GO:0005737">
    <property type="term" value="C:cytoplasm"/>
    <property type="evidence" value="ECO:0007669"/>
    <property type="project" value="UniProtKB-SubCell"/>
</dbReference>
<proteinExistence type="inferred from homology"/>
<evidence type="ECO:0000313" key="5">
    <source>
        <dbReference type="EMBL" id="ROR32409.1"/>
    </source>
</evidence>
<feature type="region of interest" description="Disordered" evidence="4">
    <location>
        <begin position="1"/>
        <end position="27"/>
    </location>
</feature>
<dbReference type="RefSeq" id="WP_123401351.1">
    <property type="nucleotide sequence ID" value="NZ_RJVI01000002.1"/>
</dbReference>
<name>A0A3N1Y0P4_9GAMM</name>
<dbReference type="NCBIfam" id="TIGR03342">
    <property type="entry name" value="dsrC_tusE_dsvC"/>
    <property type="match status" value="1"/>
</dbReference>
<keyword evidence="3" id="KW-0808">Transferase</keyword>
<dbReference type="PANTHER" id="PTHR37010:SF1">
    <property type="entry name" value="SULFURTRANSFERASE TUSE"/>
    <property type="match status" value="1"/>
</dbReference>
<dbReference type="PIRSF" id="PIRSF006223">
    <property type="entry name" value="DsrC_TusE"/>
    <property type="match status" value="1"/>
</dbReference>
<evidence type="ECO:0000256" key="4">
    <source>
        <dbReference type="SAM" id="MobiDB-lite"/>
    </source>
</evidence>
<dbReference type="EC" id="2.8.1.-" evidence="3"/>
<dbReference type="SUPFAM" id="SSF69721">
    <property type="entry name" value="DsrC, the gamma subunit of dissimilatory sulfite reductase"/>
    <property type="match status" value="1"/>
</dbReference>
<organism evidence="5 6">
    <name type="scientific">Inmirania thermothiophila</name>
    <dbReference type="NCBI Taxonomy" id="1750597"/>
    <lineage>
        <taxon>Bacteria</taxon>
        <taxon>Pseudomonadati</taxon>
        <taxon>Pseudomonadota</taxon>
        <taxon>Gammaproteobacteria</taxon>
        <taxon>Chromatiales</taxon>
        <taxon>Ectothiorhodospiraceae</taxon>
        <taxon>Inmirania</taxon>
    </lineage>
</organism>
<keyword evidence="6" id="KW-1185">Reference proteome</keyword>
<dbReference type="InterPro" id="IPR042072">
    <property type="entry name" value="DsrC-like_C"/>
</dbReference>
<protein>
    <recommendedName>
        <fullName evidence="3">Sulfurtransferase</fullName>
        <ecNumber evidence="3">2.8.1.-</ecNumber>
    </recommendedName>
</protein>
<comment type="caution">
    <text evidence="5">The sequence shown here is derived from an EMBL/GenBank/DDBJ whole genome shotgun (WGS) entry which is preliminary data.</text>
</comment>
<dbReference type="Proteomes" id="UP000276634">
    <property type="component" value="Unassembled WGS sequence"/>
</dbReference>
<evidence type="ECO:0000313" key="6">
    <source>
        <dbReference type="Proteomes" id="UP000276634"/>
    </source>
</evidence>
<keyword evidence="2" id="KW-0963">Cytoplasm</keyword>
<comment type="function">
    <text evidence="3">Part of a sulfur-relay system.</text>
</comment>
<dbReference type="AlphaFoldDB" id="A0A3N1Y0P4"/>
<gene>
    <name evidence="5" type="ORF">EDC57_1609</name>
</gene>
<comment type="subcellular location">
    <subcellularLocation>
        <location evidence="1">Cytoplasm</location>
    </subcellularLocation>
</comment>
<dbReference type="GO" id="GO:0002143">
    <property type="term" value="P:tRNA wobble position uridine thiolation"/>
    <property type="evidence" value="ECO:0007669"/>
    <property type="project" value="TreeGrafter"/>
</dbReference>
<reference evidence="5 6" key="1">
    <citation type="submission" date="2018-11" db="EMBL/GenBank/DDBJ databases">
        <title>Genomic Encyclopedia of Type Strains, Phase IV (KMG-IV): sequencing the most valuable type-strain genomes for metagenomic binning, comparative biology and taxonomic classification.</title>
        <authorList>
            <person name="Goeker M."/>
        </authorList>
    </citation>
    <scope>NUCLEOTIDE SEQUENCE [LARGE SCALE GENOMIC DNA]</scope>
    <source>
        <strain evidence="5 6">DSM 100275</strain>
    </source>
</reference>
<dbReference type="GO" id="GO:0016740">
    <property type="term" value="F:transferase activity"/>
    <property type="evidence" value="ECO:0007669"/>
    <property type="project" value="UniProtKB-KW"/>
</dbReference>
<evidence type="ECO:0000256" key="2">
    <source>
        <dbReference type="ARBA" id="ARBA00022490"/>
    </source>
</evidence>
<sequence length="120" mass="12992">MREHESITHLLNPAEAPPAGFPHAPVGWSPEEALATAAREGLTLGEDHWAVIQALQAYYARNPTVHLRELHDALDEHFHLEGGLRYLYELFPGGPVNQGCRLAGLKPPPGAEDPAFGATA</sequence>
<dbReference type="Pfam" id="PF04358">
    <property type="entry name" value="DsrC"/>
    <property type="match status" value="1"/>
</dbReference>
<dbReference type="Gene3D" id="1.10.10.370">
    <property type="entry name" value="DsrC-like protein, C-terminal domain"/>
    <property type="match status" value="1"/>
</dbReference>